<comment type="caution">
    <text evidence="1">The sequence shown here is derived from an EMBL/GenBank/DDBJ whole genome shotgun (WGS) entry which is preliminary data.</text>
</comment>
<reference evidence="1" key="1">
    <citation type="submission" date="2018-10" db="EMBL/GenBank/DDBJ databases">
        <title>Population genomic analysis revealed the cold adaptation of white poplar.</title>
        <authorList>
            <person name="Liu Y.-J."/>
        </authorList>
    </citation>
    <scope>NUCLEOTIDE SEQUENCE [LARGE SCALE GENOMIC DNA]</scope>
    <source>
        <strain evidence="1">PAL-ZL1</strain>
    </source>
</reference>
<name>A0A4U5R2S1_POPAL</name>
<gene>
    <name evidence="1" type="ORF">D5086_0000007040</name>
</gene>
<evidence type="ECO:0000313" key="1">
    <source>
        <dbReference type="EMBL" id="TKS18082.1"/>
    </source>
</evidence>
<organism evidence="1">
    <name type="scientific">Populus alba</name>
    <name type="common">White poplar</name>
    <dbReference type="NCBI Taxonomy" id="43335"/>
    <lineage>
        <taxon>Eukaryota</taxon>
        <taxon>Viridiplantae</taxon>
        <taxon>Streptophyta</taxon>
        <taxon>Embryophyta</taxon>
        <taxon>Tracheophyta</taxon>
        <taxon>Spermatophyta</taxon>
        <taxon>Magnoliopsida</taxon>
        <taxon>eudicotyledons</taxon>
        <taxon>Gunneridae</taxon>
        <taxon>Pentapetalae</taxon>
        <taxon>rosids</taxon>
        <taxon>fabids</taxon>
        <taxon>Malpighiales</taxon>
        <taxon>Salicaceae</taxon>
        <taxon>Saliceae</taxon>
        <taxon>Populus</taxon>
    </lineage>
</organism>
<dbReference type="AlphaFoldDB" id="A0A4U5R2S1"/>
<dbReference type="EMBL" id="RCHU01000014">
    <property type="protein sequence ID" value="TKS18082.1"/>
    <property type="molecule type" value="Genomic_DNA"/>
</dbReference>
<accession>A0A4U5R2S1</accession>
<sequence>MSRRIKARSQEAAGTALKRAEAGWRYSPATDKGDEGLLVLLSLVVGGGAGLVTDLVSLGCCGCLLCSGEWWFGDCLARERAVDVSSVEVWSKAMGALVFLTR</sequence>
<proteinExistence type="predicted"/>
<protein>
    <submittedName>
        <fullName evidence="1">Uncharacterized protein</fullName>
    </submittedName>
</protein>